<dbReference type="EMBL" id="JBIGIC010000010">
    <property type="protein sequence ID" value="MFG6488902.1"/>
    <property type="molecule type" value="Genomic_DNA"/>
</dbReference>
<dbReference type="Pfam" id="PF11937">
    <property type="entry name" value="DUF3455"/>
    <property type="match status" value="1"/>
</dbReference>
<dbReference type="InterPro" id="IPR021851">
    <property type="entry name" value="DUF3455"/>
</dbReference>
<reference evidence="2 3" key="1">
    <citation type="submission" date="2024-08" db="EMBL/GenBank/DDBJ databases">
        <authorList>
            <person name="Lu H."/>
        </authorList>
    </citation>
    <scope>NUCLEOTIDE SEQUENCE [LARGE SCALE GENOMIC DNA]</scope>
    <source>
        <strain evidence="2 3">BYS78W</strain>
    </source>
</reference>
<feature type="chain" id="PRO_5045616621" evidence="1">
    <location>
        <begin position="20"/>
        <end position="170"/>
    </location>
</feature>
<evidence type="ECO:0000256" key="1">
    <source>
        <dbReference type="SAM" id="SignalP"/>
    </source>
</evidence>
<proteinExistence type="predicted"/>
<name>A0ABW7HHE8_9BURK</name>
<dbReference type="Proteomes" id="UP001606134">
    <property type="component" value="Unassembled WGS sequence"/>
</dbReference>
<dbReference type="PANTHER" id="PTHR35567:SF1">
    <property type="entry name" value="CONSERVED FUNGAL PROTEIN (AFU_ORTHOLOGUE AFUA_1G14230)"/>
    <property type="match status" value="1"/>
</dbReference>
<organism evidence="2 3">
    <name type="scientific">Pelomonas candidula</name>
    <dbReference type="NCBI Taxonomy" id="3299025"/>
    <lineage>
        <taxon>Bacteria</taxon>
        <taxon>Pseudomonadati</taxon>
        <taxon>Pseudomonadota</taxon>
        <taxon>Betaproteobacteria</taxon>
        <taxon>Burkholderiales</taxon>
        <taxon>Sphaerotilaceae</taxon>
        <taxon>Roseateles</taxon>
    </lineage>
</organism>
<accession>A0ABW7HHE8</accession>
<evidence type="ECO:0000313" key="3">
    <source>
        <dbReference type="Proteomes" id="UP001606134"/>
    </source>
</evidence>
<evidence type="ECO:0000313" key="2">
    <source>
        <dbReference type="EMBL" id="MFG6488902.1"/>
    </source>
</evidence>
<feature type="signal peptide" evidence="1">
    <location>
        <begin position="1"/>
        <end position="19"/>
    </location>
</feature>
<dbReference type="PROSITE" id="PS51257">
    <property type="entry name" value="PROKAR_LIPOPROTEIN"/>
    <property type="match status" value="1"/>
</dbReference>
<protein>
    <submittedName>
        <fullName evidence="2">DUF3455 domain-containing protein</fullName>
    </submittedName>
</protein>
<keyword evidence="3" id="KW-1185">Reference proteome</keyword>
<dbReference type="RefSeq" id="WP_394414700.1">
    <property type="nucleotide sequence ID" value="NZ_JBIGIC010000010.1"/>
</dbReference>
<keyword evidence="1" id="KW-0732">Signal</keyword>
<sequence>MRAALVLLPALGLAACATAPMPPQVPGALQPPAGQTLYLEALARGVQIYDCAAKPDGSGLAWTFRAPEANLTDRAGKPLGKHYAGPTWEALDGSRVVGEVKARDPGPTPATAIPWLLLAAKGHDGSGVLAEARSIQRVATVGGVAPPAESCTAAGQEQRVYYTATYLFYR</sequence>
<comment type="caution">
    <text evidence="2">The sequence shown here is derived from an EMBL/GenBank/DDBJ whole genome shotgun (WGS) entry which is preliminary data.</text>
</comment>
<gene>
    <name evidence="2" type="ORF">ACG04R_19610</name>
</gene>
<dbReference type="PANTHER" id="PTHR35567">
    <property type="entry name" value="MALATE DEHYDROGENASE (AFU_ORTHOLOGUE AFUA_2G13800)"/>
    <property type="match status" value="1"/>
</dbReference>